<organism evidence="1 2">
    <name type="scientific">Secundilactobacillus paracollinoides</name>
    <dbReference type="NCBI Taxonomy" id="240427"/>
    <lineage>
        <taxon>Bacteria</taxon>
        <taxon>Bacillati</taxon>
        <taxon>Bacillota</taxon>
        <taxon>Bacilli</taxon>
        <taxon>Lactobacillales</taxon>
        <taxon>Lactobacillaceae</taxon>
        <taxon>Secundilactobacillus</taxon>
    </lineage>
</organism>
<dbReference type="KEGG" id="lpd:AYR62_13150"/>
<evidence type="ECO:0000313" key="2">
    <source>
        <dbReference type="Proteomes" id="UP000093267"/>
    </source>
</evidence>
<dbReference type="Proteomes" id="UP000093267">
    <property type="component" value="Chromosome"/>
</dbReference>
<reference evidence="1 2" key="1">
    <citation type="submission" date="2016-03" db="EMBL/GenBank/DDBJ databases">
        <title>Pediococcus and Lactobacillus from brewery environment - whole genome sequencing and assembly.</title>
        <authorList>
            <person name="Behr J."/>
            <person name="Geissler A.J."/>
            <person name="Vogel R.F."/>
        </authorList>
    </citation>
    <scope>NUCLEOTIDE SEQUENCE [LARGE SCALE GENOMIC DNA]</scope>
    <source>
        <strain evidence="1 2">TMW 1.1995</strain>
    </source>
</reference>
<keyword evidence="2" id="KW-1185">Reference proteome</keyword>
<name>A0A1B2IWM0_9LACO</name>
<gene>
    <name evidence="1" type="ORF">AYR63_04380</name>
</gene>
<evidence type="ECO:0000313" key="1">
    <source>
        <dbReference type="EMBL" id="ANZ66445.1"/>
    </source>
</evidence>
<dbReference type="RefSeq" id="WP_054708212.1">
    <property type="nucleotide sequence ID" value="NZ_CP014912.1"/>
</dbReference>
<dbReference type="AlphaFoldDB" id="A0A1B2IWM0"/>
<dbReference type="OrthoDB" id="9804867at2"/>
<accession>A0A1B2IWM0</accession>
<proteinExistence type="predicted"/>
<protein>
    <submittedName>
        <fullName evidence="1">Uncharacterized protein</fullName>
    </submittedName>
</protein>
<dbReference type="EMBL" id="CP014924">
    <property type="protein sequence ID" value="ANZ66445.1"/>
    <property type="molecule type" value="Genomic_DNA"/>
</dbReference>
<sequence length="64" mass="7687">MVIIGDKHEHKRLLARMRDLNTDVDPQSDPFNSAANQAELKRRFEEMKRNENEIERHRLIENDD</sequence>